<evidence type="ECO:0000256" key="1">
    <source>
        <dbReference type="SAM" id="Phobius"/>
    </source>
</evidence>
<keyword evidence="1" id="KW-0472">Membrane</keyword>
<protein>
    <submittedName>
        <fullName evidence="2">Uncharacterized protein</fullName>
    </submittedName>
</protein>
<feature type="transmembrane region" description="Helical" evidence="1">
    <location>
        <begin position="25"/>
        <end position="44"/>
    </location>
</feature>
<keyword evidence="1" id="KW-0812">Transmembrane</keyword>
<accession>A0A7H8Q962</accession>
<proteinExistence type="predicted"/>
<dbReference type="EMBL" id="CP051177">
    <property type="protein sequence ID" value="QKX50042.1"/>
    <property type="molecule type" value="Genomic_DNA"/>
</dbReference>
<evidence type="ECO:0000313" key="3">
    <source>
        <dbReference type="Proteomes" id="UP000509222"/>
    </source>
</evidence>
<name>A0A7H8Q962_9BACL</name>
<feature type="transmembrane region" description="Helical" evidence="1">
    <location>
        <begin position="153"/>
        <end position="179"/>
    </location>
</feature>
<gene>
    <name evidence="2" type="ORF">HF394_05275</name>
</gene>
<dbReference type="RefSeq" id="WP_176294177.1">
    <property type="nucleotide sequence ID" value="NZ_CP051177.1"/>
</dbReference>
<reference evidence="2 3" key="1">
    <citation type="submission" date="2020-04" db="EMBL/GenBank/DDBJ databases">
        <authorList>
            <person name="Pajer P."/>
            <person name="Broz P."/>
        </authorList>
    </citation>
    <scope>NUCLEOTIDE SEQUENCE [LARGE SCALE GENOMIC DNA]</scope>
    <source>
        <strain evidence="3">NRL-ATB46093</strain>
    </source>
</reference>
<dbReference type="Proteomes" id="UP000509222">
    <property type="component" value="Chromosome"/>
</dbReference>
<keyword evidence="3" id="KW-1185">Reference proteome</keyword>
<feature type="transmembrane region" description="Helical" evidence="1">
    <location>
        <begin position="124"/>
        <end position="147"/>
    </location>
</feature>
<keyword evidence="1" id="KW-1133">Transmembrane helix</keyword>
<dbReference type="AlphaFoldDB" id="A0A7H8Q962"/>
<organism evidence="2 3">
    <name type="scientific">Planococcus glaciei</name>
    <dbReference type="NCBI Taxonomy" id="459472"/>
    <lineage>
        <taxon>Bacteria</taxon>
        <taxon>Bacillati</taxon>
        <taxon>Bacillota</taxon>
        <taxon>Bacilli</taxon>
        <taxon>Bacillales</taxon>
        <taxon>Caryophanaceae</taxon>
        <taxon>Planococcus</taxon>
    </lineage>
</organism>
<reference evidence="3" key="2">
    <citation type="submission" date="2020-06" db="EMBL/GenBank/DDBJ databases">
        <title>Isolation of Planomicrobium glaciei.</title>
        <authorList>
            <person name="Malisova L."/>
            <person name="Safrankova R."/>
            <person name="Jakubu V."/>
            <person name="Spanelova P."/>
        </authorList>
    </citation>
    <scope>NUCLEOTIDE SEQUENCE [LARGE SCALE GENOMIC DNA]</scope>
    <source>
        <strain evidence="3">NRL-ATB46093</strain>
    </source>
</reference>
<sequence length="216" mass="25275">MIDTFFDNYFKNNIIRGIQIFEKNLVIQTFLVLFFLLVLCIVLFLNPEFWSLLVSFRLLLVMNTLNKEMDNISINHALKVAPKTKKYILDYLKHTLKFNHSSQYKELALILKQKGEKNLKSYNLLPYLTMILTVTIFLCGSVIRVYPEHTKDVIFVVFIMTGIFLIFNSSINAIANLFFNGKPKEMIHLSDTIFEIFLEKSINENTLMASKRKNSR</sequence>
<evidence type="ECO:0000313" key="2">
    <source>
        <dbReference type="EMBL" id="QKX50042.1"/>
    </source>
</evidence>